<reference evidence="2 3" key="1">
    <citation type="submission" date="2020-10" db="EMBL/GenBank/DDBJ databases">
        <title>Connecting structure to function with the recovery of over 1000 high-quality activated sludge metagenome-assembled genomes encoding full-length rRNA genes using long-read sequencing.</title>
        <authorList>
            <person name="Singleton C.M."/>
            <person name="Petriglieri F."/>
            <person name="Kristensen J.M."/>
            <person name="Kirkegaard R.H."/>
            <person name="Michaelsen T.Y."/>
            <person name="Andersen M.H."/>
            <person name="Karst S.M."/>
            <person name="Dueholm M.S."/>
            <person name="Nielsen P.H."/>
            <person name="Albertsen M."/>
        </authorList>
    </citation>
    <scope>NUCLEOTIDE SEQUENCE [LARGE SCALE GENOMIC DNA]</scope>
    <source>
        <strain evidence="2">EsbW_18-Q3-R4-48_BATAC.285</strain>
    </source>
</reference>
<dbReference type="Proteomes" id="UP000697998">
    <property type="component" value="Unassembled WGS sequence"/>
</dbReference>
<dbReference type="InterPro" id="IPR002102">
    <property type="entry name" value="Cohesin_dom"/>
</dbReference>
<dbReference type="CDD" id="cd08547">
    <property type="entry name" value="Type_II_cohesin"/>
    <property type="match status" value="1"/>
</dbReference>
<dbReference type="EMBL" id="JADJMH010000012">
    <property type="protein sequence ID" value="MBK7675634.1"/>
    <property type="molecule type" value="Genomic_DNA"/>
</dbReference>
<dbReference type="SUPFAM" id="SSF49384">
    <property type="entry name" value="Carbohydrate-binding domain"/>
    <property type="match status" value="1"/>
</dbReference>
<evidence type="ECO:0000313" key="2">
    <source>
        <dbReference type="EMBL" id="MBK7675634.1"/>
    </source>
</evidence>
<dbReference type="Gene3D" id="2.60.40.680">
    <property type="match status" value="1"/>
</dbReference>
<protein>
    <recommendedName>
        <fullName evidence="1">Cohesin domain-containing protein</fullName>
    </recommendedName>
</protein>
<accession>A0A935Q038</accession>
<dbReference type="Pfam" id="PF00963">
    <property type="entry name" value="Cohesin"/>
    <property type="match status" value="1"/>
</dbReference>
<gene>
    <name evidence="2" type="ORF">IPJ27_13240</name>
</gene>
<dbReference type="InterPro" id="IPR008965">
    <property type="entry name" value="CBM2/CBM3_carb-bd_dom_sf"/>
</dbReference>
<evidence type="ECO:0000259" key="1">
    <source>
        <dbReference type="Pfam" id="PF00963"/>
    </source>
</evidence>
<comment type="caution">
    <text evidence="2">The sequence shown here is derived from an EMBL/GenBank/DDBJ whole genome shotgun (WGS) entry which is preliminary data.</text>
</comment>
<dbReference type="AlphaFoldDB" id="A0A935Q038"/>
<name>A0A935Q038_9PROT</name>
<organism evidence="2 3">
    <name type="scientific">Candidatus Accumulibacter proximus</name>
    <dbReference type="NCBI Taxonomy" id="2954385"/>
    <lineage>
        <taxon>Bacteria</taxon>
        <taxon>Pseudomonadati</taxon>
        <taxon>Pseudomonadota</taxon>
        <taxon>Betaproteobacteria</taxon>
        <taxon>Candidatus Accumulibacter</taxon>
    </lineage>
</organism>
<proteinExistence type="predicted"/>
<dbReference type="GO" id="GO:0000272">
    <property type="term" value="P:polysaccharide catabolic process"/>
    <property type="evidence" value="ECO:0007669"/>
    <property type="project" value="InterPro"/>
</dbReference>
<evidence type="ECO:0000313" key="3">
    <source>
        <dbReference type="Proteomes" id="UP000697998"/>
    </source>
</evidence>
<feature type="domain" description="Cohesin" evidence="1">
    <location>
        <begin position="240"/>
        <end position="334"/>
    </location>
</feature>
<dbReference type="GO" id="GO:0030246">
    <property type="term" value="F:carbohydrate binding"/>
    <property type="evidence" value="ECO:0007669"/>
    <property type="project" value="InterPro"/>
</dbReference>
<sequence>MRGPGQPVDVPATGQRLPISFTSSGGLRSLVLTIDYDPRLLDISGATPAAGLPAGSDVRFASAPRDAGGQRARISVILPGQTTLAAGTVRLVDLVAHVPDSAPYGAKHVLDLSVESIDGGAPVAGTVIDDDALHLVGYLGDTSGNAAYTTLDGQQIQRVLVKLDTGFAAWPNVDPLLIADINGSGTLTSLDASRVLQEVSYLTGASAIDRPEIPPIPAGIGPIHFAGPDPLVDIPVDAMADPGEVVTVPVRIDTAAGLESLQVRVAYDASRFELLAVRRGSVTGDFGWLVSGQQPGQLTVDMSRLAALADGTGTLLDIDLRVRADAMPGVSPSDLQYASLNDGRLTLGVLPVLGNDETDGRITVGGRVTSGTAQPAAALTPDDPPHAGPVLLAGWPIAQPGGRQAAVVPVIDLGGSFSVPLAVEQAIVADSRNKPWLKDYLGNGGQTRKASPNSALKVTIPVSAATVRPLSSSVLARS</sequence>